<proteinExistence type="predicted"/>
<dbReference type="InterPro" id="IPR036388">
    <property type="entry name" value="WH-like_DNA-bd_sf"/>
</dbReference>
<dbReference type="Gene3D" id="3.30.420.10">
    <property type="entry name" value="Ribonuclease H-like superfamily/Ribonuclease H"/>
    <property type="match status" value="1"/>
</dbReference>
<dbReference type="GO" id="GO:0015074">
    <property type="term" value="P:DNA integration"/>
    <property type="evidence" value="ECO:0007669"/>
    <property type="project" value="InterPro"/>
</dbReference>
<dbReference type="Pfam" id="PF02316">
    <property type="entry name" value="HTH_Tnp_Mu_1"/>
    <property type="match status" value="1"/>
</dbReference>
<evidence type="ECO:0000313" key="5">
    <source>
        <dbReference type="Proteomes" id="UP000092544"/>
    </source>
</evidence>
<dbReference type="InterPro" id="IPR015378">
    <property type="entry name" value="Transposase-like_Mu_C"/>
</dbReference>
<dbReference type="SUPFAM" id="SSF46955">
    <property type="entry name" value="Putative DNA-binding domain"/>
    <property type="match status" value="1"/>
</dbReference>
<dbReference type="SUPFAM" id="SSF50610">
    <property type="entry name" value="mu transposase, C-terminal domain"/>
    <property type="match status" value="1"/>
</dbReference>
<dbReference type="Gene3D" id="2.30.30.130">
    <property type="entry name" value="Transposase, Mu, C-terminal"/>
    <property type="match status" value="1"/>
</dbReference>
<reference evidence="4 5" key="1">
    <citation type="submission" date="2016-06" db="EMBL/GenBank/DDBJ databases">
        <authorList>
            <person name="Kjaerup R.B."/>
            <person name="Dalgaard T.S."/>
            <person name="Juul-Madsen H.R."/>
        </authorList>
    </citation>
    <scope>NUCLEOTIDE SEQUENCE [LARGE SCALE GENOMIC DNA]</scope>
    <source>
        <strain evidence="4 5">CECT 8886</strain>
    </source>
</reference>
<dbReference type="InterPro" id="IPR036397">
    <property type="entry name" value="RNaseH_sf"/>
</dbReference>
<dbReference type="RefSeq" id="WP_067015320.1">
    <property type="nucleotide sequence ID" value="NZ_FLOB01000003.1"/>
</dbReference>
<evidence type="ECO:0000259" key="2">
    <source>
        <dbReference type="PROSITE" id="PS50994"/>
    </source>
</evidence>
<dbReference type="InterPro" id="IPR001584">
    <property type="entry name" value="Integrase_cat-core"/>
</dbReference>
<dbReference type="OrthoDB" id="5676324at2"/>
<dbReference type="Proteomes" id="UP000092544">
    <property type="component" value="Unassembled WGS sequence"/>
</dbReference>
<dbReference type="InterPro" id="IPR009061">
    <property type="entry name" value="DNA-bd_dom_put_sf"/>
</dbReference>
<evidence type="ECO:0000313" key="4">
    <source>
        <dbReference type="EMBL" id="SBS30518.1"/>
    </source>
</evidence>
<dbReference type="InterPro" id="IPR009004">
    <property type="entry name" value="Transposase_Mu_C"/>
</dbReference>
<dbReference type="GO" id="GO:0003677">
    <property type="term" value="F:DNA binding"/>
    <property type="evidence" value="ECO:0007669"/>
    <property type="project" value="InterPro"/>
</dbReference>
<gene>
    <name evidence="4" type="ORF">MSP8886_01840</name>
</gene>
<sequence length="732" mass="82775">MKQWLTAKDISEQRLPGLPESKSGVLRYAKLNNWECQTTASSGGLRYEFHISNLSKAAREALQEQHRLAVLKKMTLRPTAGQNNRALIAPSSKNNTSIRQRDTANSRAMVLRAIQGMVDEGISQESAIATILTQAQLGTLGQSNPVLEKALAESVDARGHTRYVHSCDSQTAGRSYPSKRSIMRWFAEVKKQGDLIPKKREKAPLPSWFAAFRTFYNVPEKPSVNGAYELFRDNWQGEEPCPSIYAVRRALNKLGKVEREKGRMGSHDLVNIRPFARRRFDHLLPCDIYSADGHTFDGEVSHPLHGRPFRPEITTFIDIATRRVVGVSVNLAESGIAVLDALMDACKCGVPALIYVDNGSGYVNHMLKDEAKGILARLGSEMTHSLPYNSKARGVIERVHQTLWVAGAKTLPNYVGQDMDRQARLANFTASRKGAQGNGPISTMSWEAFMKWVDGRVDWYNKRPHSSLPKIDDQGTKRHQTPLEVWMDKVATGWEPLELSNDEIAHVFRPREERTVVRGEVRLFNNRYFSPELEEFHGLNVHVAYDIHDANRVWVFDMETGELIAQADWNANESKYFPDSMLNQAREKRAQGRLNRAMKKVDEIEAERTGNGILDASPSAFYLEEQNRLDAWQGAFSLTSAQRITTQQAEPLADPVAQQADNARQPANPYEPLSPAGRYALYQACQRDPEQAQQHQRWLGTYPLTKEYQYFRSLDESSHERDDINKKQEPSS</sequence>
<dbReference type="STRING" id="1792290.MSP8886_01840"/>
<dbReference type="Gene3D" id="1.10.10.10">
    <property type="entry name" value="Winged helix-like DNA-binding domain superfamily/Winged helix DNA-binding domain"/>
    <property type="match status" value="1"/>
</dbReference>
<feature type="domain" description="Integrase catalytic" evidence="2">
    <location>
        <begin position="281"/>
        <end position="403"/>
    </location>
</feature>
<keyword evidence="5" id="KW-1185">Reference proteome</keyword>
<dbReference type="EMBL" id="FLOB01000003">
    <property type="protein sequence ID" value="SBS30518.1"/>
    <property type="molecule type" value="Genomic_DNA"/>
</dbReference>
<name>A0A1A8TCN4_9GAMM</name>
<dbReference type="PROSITE" id="PS50994">
    <property type="entry name" value="INTEGRASE"/>
    <property type="match status" value="1"/>
</dbReference>
<accession>A0A1A8TCN4</accession>
<protein>
    <recommendedName>
        <fullName evidence="6">Integrase core domain protein</fullName>
    </recommendedName>
</protein>
<feature type="compositionally biased region" description="Polar residues" evidence="1">
    <location>
        <begin position="81"/>
        <end position="98"/>
    </location>
</feature>
<feature type="region of interest" description="Disordered" evidence="1">
    <location>
        <begin position="81"/>
        <end position="103"/>
    </location>
</feature>
<dbReference type="AlphaFoldDB" id="A0A1A8TCN4"/>
<evidence type="ECO:0008006" key="6">
    <source>
        <dbReference type="Google" id="ProtNLM"/>
    </source>
</evidence>
<dbReference type="Pfam" id="PF09299">
    <property type="entry name" value="Mu-transpos_C"/>
    <property type="match status" value="1"/>
</dbReference>
<evidence type="ECO:0000256" key="1">
    <source>
        <dbReference type="SAM" id="MobiDB-lite"/>
    </source>
</evidence>
<organism evidence="4 5">
    <name type="scientific">Marinomonas spartinae</name>
    <dbReference type="NCBI Taxonomy" id="1792290"/>
    <lineage>
        <taxon>Bacteria</taxon>
        <taxon>Pseudomonadati</taxon>
        <taxon>Pseudomonadota</taxon>
        <taxon>Gammaproteobacteria</taxon>
        <taxon>Oceanospirillales</taxon>
        <taxon>Oceanospirillaceae</taxon>
        <taxon>Marinomonas</taxon>
    </lineage>
</organism>
<dbReference type="InterPro" id="IPR012337">
    <property type="entry name" value="RNaseH-like_sf"/>
</dbReference>
<dbReference type="PROSITE" id="PS51702">
    <property type="entry name" value="HTH_MU"/>
    <property type="match status" value="1"/>
</dbReference>
<dbReference type="InterPro" id="IPR003314">
    <property type="entry name" value="Mu-type_HTH"/>
</dbReference>
<evidence type="ECO:0000259" key="3">
    <source>
        <dbReference type="PROSITE" id="PS51702"/>
    </source>
</evidence>
<feature type="domain" description="HTH Mu-type" evidence="3">
    <location>
        <begin position="1"/>
        <end position="70"/>
    </location>
</feature>
<dbReference type="SUPFAM" id="SSF53098">
    <property type="entry name" value="Ribonuclease H-like"/>
    <property type="match status" value="1"/>
</dbReference>